<protein>
    <submittedName>
        <fullName evidence="2">Uncharacterized protein</fullName>
    </submittedName>
</protein>
<feature type="compositionally biased region" description="Basic residues" evidence="1">
    <location>
        <begin position="107"/>
        <end position="116"/>
    </location>
</feature>
<accession>K0R6G5</accession>
<keyword evidence="3" id="KW-1185">Reference proteome</keyword>
<sequence length="320" mass="34800">MFPRDSSVFFRDPRRRATHKGWRHQVEPKGLQRRPFPGYGEQDTRSRRAPSRRRSILRAATVQMVAHAVDDDGGGGGDRPDLGDGPPAAAPSVSCSGPGGSATGPRRSTRSQHHRGGTLVPDDQALDPRGERGDYARKLFRRRPQGGPARADDVARPVGVPAPEDAGAVRWEPALVSAPLATDGRWRLLSKAATVPSAALPPGEHKRRRRGERRGRRPRTAQSPRLLSRPGRKEDRGVRGPTDDPLAERAPRAFGRVPASSSATPCRKLREVRNLKGRGAKSWGGGTALHDYPGSLMPRPCKLIIPLVVSVLINQMRSIA</sequence>
<gene>
    <name evidence="2" type="ORF">THAOC_32761</name>
</gene>
<feature type="compositionally biased region" description="Basic residues" evidence="1">
    <location>
        <begin position="47"/>
        <end position="56"/>
    </location>
</feature>
<reference evidence="2 3" key="1">
    <citation type="journal article" date="2012" name="Genome Biol.">
        <title>Genome and low-iron response of an oceanic diatom adapted to chronic iron limitation.</title>
        <authorList>
            <person name="Lommer M."/>
            <person name="Specht M."/>
            <person name="Roy A.S."/>
            <person name="Kraemer L."/>
            <person name="Andreson R."/>
            <person name="Gutowska M.A."/>
            <person name="Wolf J."/>
            <person name="Bergner S.V."/>
            <person name="Schilhabel M.B."/>
            <person name="Klostermeier U.C."/>
            <person name="Beiko R.G."/>
            <person name="Rosenstiel P."/>
            <person name="Hippler M."/>
            <person name="Laroche J."/>
        </authorList>
    </citation>
    <scope>NUCLEOTIDE SEQUENCE [LARGE SCALE GENOMIC DNA]</scope>
    <source>
        <strain evidence="2 3">CCMP1005</strain>
    </source>
</reference>
<feature type="region of interest" description="Disordered" evidence="1">
    <location>
        <begin position="193"/>
        <end position="264"/>
    </location>
</feature>
<dbReference type="EMBL" id="AGNL01045827">
    <property type="protein sequence ID" value="EJK48440.1"/>
    <property type="molecule type" value="Genomic_DNA"/>
</dbReference>
<feature type="compositionally biased region" description="Basic residues" evidence="1">
    <location>
        <begin position="205"/>
        <end position="219"/>
    </location>
</feature>
<dbReference type="Proteomes" id="UP000266841">
    <property type="component" value="Unassembled WGS sequence"/>
</dbReference>
<evidence type="ECO:0000313" key="2">
    <source>
        <dbReference type="EMBL" id="EJK48440.1"/>
    </source>
</evidence>
<name>K0R6G5_THAOC</name>
<dbReference type="AlphaFoldDB" id="K0R6G5"/>
<feature type="compositionally biased region" description="Basic and acidic residues" evidence="1">
    <location>
        <begin position="231"/>
        <end position="251"/>
    </location>
</feature>
<feature type="compositionally biased region" description="Basic residues" evidence="1">
    <location>
        <begin position="13"/>
        <end position="23"/>
    </location>
</feature>
<comment type="caution">
    <text evidence="2">The sequence shown here is derived from an EMBL/GenBank/DDBJ whole genome shotgun (WGS) entry which is preliminary data.</text>
</comment>
<proteinExistence type="predicted"/>
<feature type="region of interest" description="Disordered" evidence="1">
    <location>
        <begin position="1"/>
        <end position="165"/>
    </location>
</feature>
<evidence type="ECO:0000313" key="3">
    <source>
        <dbReference type="Proteomes" id="UP000266841"/>
    </source>
</evidence>
<feature type="compositionally biased region" description="Basic and acidic residues" evidence="1">
    <location>
        <begin position="126"/>
        <end position="137"/>
    </location>
</feature>
<evidence type="ECO:0000256" key="1">
    <source>
        <dbReference type="SAM" id="MobiDB-lite"/>
    </source>
</evidence>
<organism evidence="2 3">
    <name type="scientific">Thalassiosira oceanica</name>
    <name type="common">Marine diatom</name>
    <dbReference type="NCBI Taxonomy" id="159749"/>
    <lineage>
        <taxon>Eukaryota</taxon>
        <taxon>Sar</taxon>
        <taxon>Stramenopiles</taxon>
        <taxon>Ochrophyta</taxon>
        <taxon>Bacillariophyta</taxon>
        <taxon>Coscinodiscophyceae</taxon>
        <taxon>Thalassiosirophycidae</taxon>
        <taxon>Thalassiosirales</taxon>
        <taxon>Thalassiosiraceae</taxon>
        <taxon>Thalassiosira</taxon>
    </lineage>
</organism>